<evidence type="ECO:0000313" key="3">
    <source>
        <dbReference type="Proteomes" id="UP000325286"/>
    </source>
</evidence>
<reference evidence="2 3" key="1">
    <citation type="submission" date="2019-08" db="EMBL/GenBank/DDBJ databases">
        <title>Deep-cultivation of Planctomycetes and their phenomic and genomic characterization uncovers novel biology.</title>
        <authorList>
            <person name="Wiegand S."/>
            <person name="Jogler M."/>
            <person name="Boedeker C."/>
            <person name="Pinto D."/>
            <person name="Vollmers J."/>
            <person name="Rivas-Marin E."/>
            <person name="Kohn T."/>
            <person name="Peeters S.H."/>
            <person name="Heuer A."/>
            <person name="Rast P."/>
            <person name="Oberbeckmann S."/>
            <person name="Bunk B."/>
            <person name="Jeske O."/>
            <person name="Meyerdierks A."/>
            <person name="Storesund J.E."/>
            <person name="Kallscheuer N."/>
            <person name="Luecker S."/>
            <person name="Lage O.M."/>
            <person name="Pohl T."/>
            <person name="Merkel B.J."/>
            <person name="Hornburger P."/>
            <person name="Mueller R.-W."/>
            <person name="Bruemmer F."/>
            <person name="Labrenz M."/>
            <person name="Spormann A.M."/>
            <person name="Op den Camp H."/>
            <person name="Overmann J."/>
            <person name="Amann R."/>
            <person name="Jetten M.S.M."/>
            <person name="Mascher T."/>
            <person name="Medema M.H."/>
            <person name="Devos D.P."/>
            <person name="Kaster A.-K."/>
            <person name="Ovreas L."/>
            <person name="Rohde M."/>
            <person name="Galperin M.Y."/>
            <person name="Jogler C."/>
        </authorList>
    </citation>
    <scope>NUCLEOTIDE SEQUENCE [LARGE SCALE GENOMIC DNA]</scope>
    <source>
        <strain evidence="2 3">UC8</strain>
    </source>
</reference>
<keyword evidence="1" id="KW-0812">Transmembrane</keyword>
<gene>
    <name evidence="2" type="ORF">UC8_04910</name>
</gene>
<sequence>MSVDAIHAALGLAFMGIWVLVGQILVTDR</sequence>
<name>A0A5B9QI41_9BACT</name>
<organism evidence="2 3">
    <name type="scientific">Roseimaritima ulvae</name>
    <dbReference type="NCBI Taxonomy" id="980254"/>
    <lineage>
        <taxon>Bacteria</taxon>
        <taxon>Pseudomonadati</taxon>
        <taxon>Planctomycetota</taxon>
        <taxon>Planctomycetia</taxon>
        <taxon>Pirellulales</taxon>
        <taxon>Pirellulaceae</taxon>
        <taxon>Roseimaritima</taxon>
    </lineage>
</organism>
<dbReference type="AlphaFoldDB" id="A0A5B9QI41"/>
<protein>
    <submittedName>
        <fullName evidence="2">Uncharacterized protein</fullName>
    </submittedName>
</protein>
<dbReference type="Proteomes" id="UP000325286">
    <property type="component" value="Chromosome"/>
</dbReference>
<evidence type="ECO:0000313" key="2">
    <source>
        <dbReference type="EMBL" id="QEG38534.1"/>
    </source>
</evidence>
<keyword evidence="1" id="KW-1133">Transmembrane helix</keyword>
<dbReference type="EMBL" id="CP042914">
    <property type="protein sequence ID" value="QEG38534.1"/>
    <property type="molecule type" value="Genomic_DNA"/>
</dbReference>
<dbReference type="KEGG" id="rul:UC8_04910"/>
<keyword evidence="3" id="KW-1185">Reference proteome</keyword>
<feature type="transmembrane region" description="Helical" evidence="1">
    <location>
        <begin position="6"/>
        <end position="26"/>
    </location>
</feature>
<evidence type="ECO:0000256" key="1">
    <source>
        <dbReference type="SAM" id="Phobius"/>
    </source>
</evidence>
<keyword evidence="1" id="KW-0472">Membrane</keyword>
<accession>A0A5B9QI41</accession>
<proteinExistence type="predicted"/>